<proteinExistence type="inferred from homology"/>
<dbReference type="Proteomes" id="UP001203338">
    <property type="component" value="Unassembled WGS sequence"/>
</dbReference>
<evidence type="ECO:0000256" key="7">
    <source>
        <dbReference type="ARBA" id="ARBA00023049"/>
    </source>
</evidence>
<keyword evidence="3 9" id="KW-0479">Metal-binding</keyword>
<name>A0ABT0PJG8_9GAMM</name>
<evidence type="ECO:0000256" key="5">
    <source>
        <dbReference type="ARBA" id="ARBA00022833"/>
    </source>
</evidence>
<dbReference type="NCBIfam" id="NF007557">
    <property type="entry name" value="PRK10178.1"/>
    <property type="match status" value="1"/>
</dbReference>
<dbReference type="HAMAP" id="MF_01924">
    <property type="entry name" value="A_A_dipeptidase"/>
    <property type="match status" value="1"/>
</dbReference>
<feature type="binding site" evidence="9">
    <location>
        <position position="165"/>
    </location>
    <ligand>
        <name>Zn(2+)</name>
        <dbReference type="ChEBI" id="CHEBI:29105"/>
        <note>catalytic</note>
    </ligand>
</feature>
<gene>
    <name evidence="9 11" type="primary">ddpX</name>
    <name evidence="11" type="ORF">M3P05_14440</name>
</gene>
<evidence type="ECO:0000256" key="3">
    <source>
        <dbReference type="ARBA" id="ARBA00022723"/>
    </source>
</evidence>
<dbReference type="EC" id="3.4.13.22" evidence="9 10"/>
<reference evidence="11 12" key="1">
    <citation type="submission" date="2022-05" db="EMBL/GenBank/DDBJ databases">
        <authorList>
            <person name="Park J.-S."/>
        </authorList>
    </citation>
    <scope>NUCLEOTIDE SEQUENCE [LARGE SCALE GENOMIC DNA]</scope>
    <source>
        <strain evidence="11 12">2012CJ34-2</strain>
    </source>
</reference>
<dbReference type="EMBL" id="JAMFLX010000020">
    <property type="protein sequence ID" value="MCL6271121.1"/>
    <property type="molecule type" value="Genomic_DNA"/>
</dbReference>
<feature type="binding site" evidence="9">
    <location>
        <position position="104"/>
    </location>
    <ligand>
        <name>Zn(2+)</name>
        <dbReference type="ChEBI" id="CHEBI:29105"/>
        <note>catalytic</note>
    </ligand>
</feature>
<comment type="catalytic activity">
    <reaction evidence="1 9 10">
        <text>D-alanyl-D-alanine + H2O = 2 D-alanine</text>
        <dbReference type="Rhea" id="RHEA:20661"/>
        <dbReference type="ChEBI" id="CHEBI:15377"/>
        <dbReference type="ChEBI" id="CHEBI:57416"/>
        <dbReference type="ChEBI" id="CHEBI:57822"/>
        <dbReference type="EC" id="3.4.13.22"/>
    </reaction>
</comment>
<keyword evidence="5 9" id="KW-0862">Zinc</keyword>
<evidence type="ECO:0000256" key="9">
    <source>
        <dbReference type="HAMAP-Rule" id="MF_01924"/>
    </source>
</evidence>
<evidence type="ECO:0000313" key="12">
    <source>
        <dbReference type="Proteomes" id="UP001203338"/>
    </source>
</evidence>
<keyword evidence="6 9" id="KW-0224">Dipeptidase</keyword>
<dbReference type="Pfam" id="PF01427">
    <property type="entry name" value="Peptidase_M15"/>
    <property type="match status" value="1"/>
</dbReference>
<dbReference type="PIRSF" id="PIRSF026671">
    <property type="entry name" value="AA_dipeptidase"/>
    <property type="match status" value="1"/>
</dbReference>
<comment type="function">
    <text evidence="9 10">Catalyzes hydrolysis of the D-alanyl-D-alanine dipeptide.</text>
</comment>
<dbReference type="InterPro" id="IPR000755">
    <property type="entry name" value="A_A_dipeptidase"/>
</dbReference>
<comment type="cofactor">
    <cofactor evidence="9">
        <name>Zn(2+)</name>
        <dbReference type="ChEBI" id="CHEBI:29105"/>
    </cofactor>
    <text evidence="9">Binds 1 zinc ion per subunit.</text>
</comment>
<feature type="active site" description="Proton donor/acceptor" evidence="9">
    <location>
        <position position="162"/>
    </location>
</feature>
<evidence type="ECO:0000256" key="1">
    <source>
        <dbReference type="ARBA" id="ARBA00001362"/>
    </source>
</evidence>
<evidence type="ECO:0000256" key="4">
    <source>
        <dbReference type="ARBA" id="ARBA00022801"/>
    </source>
</evidence>
<dbReference type="GO" id="GO:0160237">
    <property type="term" value="F:D-Ala-D-Ala dipeptidase activity"/>
    <property type="evidence" value="ECO:0007669"/>
    <property type="project" value="UniProtKB-EC"/>
</dbReference>
<feature type="site" description="Transition state stabilizer" evidence="9">
    <location>
        <position position="69"/>
    </location>
</feature>
<dbReference type="InterPro" id="IPR009045">
    <property type="entry name" value="Zn_M74/Hedgehog-like"/>
</dbReference>
<evidence type="ECO:0000256" key="8">
    <source>
        <dbReference type="ARBA" id="ARBA00023316"/>
    </source>
</evidence>
<dbReference type="CDD" id="cd14840">
    <property type="entry name" value="D-Ala-D-Ala_dipeptidase_Aad"/>
    <property type="match status" value="1"/>
</dbReference>
<evidence type="ECO:0000256" key="6">
    <source>
        <dbReference type="ARBA" id="ARBA00022997"/>
    </source>
</evidence>
<keyword evidence="12" id="KW-1185">Reference proteome</keyword>
<protein>
    <recommendedName>
        <fullName evidence="9 10">D-alanyl-D-alanine dipeptidase</fullName>
        <shortName evidence="9 10">D-Ala-D-Ala dipeptidase</shortName>
        <ecNumber evidence="9 10">3.4.13.22</ecNumber>
    </recommendedName>
</protein>
<dbReference type="PANTHER" id="PTHR43126">
    <property type="entry name" value="D-ALANYL-D-ALANINE DIPEPTIDASE"/>
    <property type="match status" value="1"/>
</dbReference>
<sequence length="187" mass="21463">MLESLVQLSPDHEDWTIDLRLAGTNNFTGQQVYRKALACLHRDAFNNLEKAVLGARKLGYRLHIWDVFRPLEAQQKLWGFHPDARYISPPDNGPRNHCRGIAVDLTLERMNSGELLEMGTGFDDFGELAHHNNLEIEAEALNNRLVLAGLMHTAGFICHPFEWWHYELPDLERYPVLSDRLAGTDMM</sequence>
<feature type="binding site" evidence="9">
    <location>
        <position position="97"/>
    </location>
    <ligand>
        <name>Zn(2+)</name>
        <dbReference type="ChEBI" id="CHEBI:29105"/>
        <note>catalytic</note>
    </ligand>
</feature>
<comment type="caution">
    <text evidence="11">The sequence shown here is derived from an EMBL/GenBank/DDBJ whole genome shotgun (WGS) entry which is preliminary data.</text>
</comment>
<evidence type="ECO:0000256" key="10">
    <source>
        <dbReference type="PIRNR" id="PIRNR026671"/>
    </source>
</evidence>
<organism evidence="11 12">
    <name type="scientific">Parendozoicomonas callyspongiae</name>
    <dbReference type="NCBI Taxonomy" id="2942213"/>
    <lineage>
        <taxon>Bacteria</taxon>
        <taxon>Pseudomonadati</taxon>
        <taxon>Pseudomonadota</taxon>
        <taxon>Gammaproteobacteria</taxon>
        <taxon>Oceanospirillales</taxon>
        <taxon>Endozoicomonadaceae</taxon>
        <taxon>Parendozoicomonas</taxon>
    </lineage>
</organism>
<dbReference type="RefSeq" id="WP_249700482.1">
    <property type="nucleotide sequence ID" value="NZ_JAMFLX010000020.1"/>
</dbReference>
<keyword evidence="8 10" id="KW-0961">Cell wall biogenesis/degradation</keyword>
<evidence type="ECO:0000256" key="2">
    <source>
        <dbReference type="ARBA" id="ARBA00022670"/>
    </source>
</evidence>
<keyword evidence="7 9" id="KW-0482">Metalloprotease</keyword>
<comment type="similarity">
    <text evidence="9 10">Belongs to the peptidase M15D family.</text>
</comment>
<keyword evidence="4 9" id="KW-0378">Hydrolase</keyword>
<dbReference type="Gene3D" id="3.30.1380.10">
    <property type="match status" value="1"/>
</dbReference>
<dbReference type="SUPFAM" id="SSF55166">
    <property type="entry name" value="Hedgehog/DD-peptidase"/>
    <property type="match status" value="1"/>
</dbReference>
<accession>A0ABT0PJG8</accession>
<evidence type="ECO:0000313" key="11">
    <source>
        <dbReference type="EMBL" id="MCL6271121.1"/>
    </source>
</evidence>
<dbReference type="PANTHER" id="PTHR43126:SF1">
    <property type="entry name" value="D-ALANYL-D-ALANINE DIPEPTIDASE"/>
    <property type="match status" value="1"/>
</dbReference>
<keyword evidence="2 9" id="KW-0645">Protease</keyword>